<dbReference type="Gene3D" id="3.40.50.300">
    <property type="entry name" value="P-loop containing nucleotide triphosphate hydrolases"/>
    <property type="match status" value="1"/>
</dbReference>
<name>A0A7C3LV33_9BACT</name>
<proteinExistence type="predicted"/>
<evidence type="ECO:0000259" key="1">
    <source>
        <dbReference type="Pfam" id="PF13476"/>
    </source>
</evidence>
<dbReference type="InterPro" id="IPR027417">
    <property type="entry name" value="P-loop_NTPase"/>
</dbReference>
<comment type="caution">
    <text evidence="2">The sequence shown here is derived from an EMBL/GenBank/DDBJ whole genome shotgun (WGS) entry which is preliminary data.</text>
</comment>
<reference evidence="2" key="1">
    <citation type="journal article" date="2020" name="mSystems">
        <title>Genome- and Community-Level Interaction Insights into Carbon Utilization and Element Cycling Functions of Hydrothermarchaeota in Hydrothermal Sediment.</title>
        <authorList>
            <person name="Zhou Z."/>
            <person name="Liu Y."/>
            <person name="Xu W."/>
            <person name="Pan J."/>
            <person name="Luo Z.H."/>
            <person name="Li M."/>
        </authorList>
    </citation>
    <scope>NUCLEOTIDE SEQUENCE [LARGE SCALE GENOMIC DNA]</scope>
    <source>
        <strain evidence="2">SpSt-902</strain>
    </source>
</reference>
<dbReference type="SUPFAM" id="SSF52540">
    <property type="entry name" value="P-loop containing nucleoside triphosphate hydrolases"/>
    <property type="match status" value="1"/>
</dbReference>
<dbReference type="InterPro" id="IPR038729">
    <property type="entry name" value="Rad50/SbcC_AAA"/>
</dbReference>
<dbReference type="AlphaFoldDB" id="A0A7C3LV33"/>
<sequence>MKSVAESGERKPAPETLWLKTVTVCHLGAFRNLVLELGPGINLLTGMNGTGKTNFLKWVFSGLTAPPDGPLEPHFFRNLLPPAASPALLVFREGQIRSGSLSLESSDSLVRGFHVEKTGKGLKDVRIIREKPGILSEPFSGKVFYFPFDDSCPEIRKNPGYYRSLLLRRIEKSVPGRVVLRGGRWWLKNARGWAEWEQVTPATRQMAILSLILRKGMLKRGSLLLWDTPEGVFGPVLAGEFAGILAELARKGVQSLVATRDYVLQKEIDLHQDRGIPPVRFHGFFRDDRQDKISVESSDHLSGLVHNPALDTFRSLFDRDIERAITGKWSP</sequence>
<protein>
    <recommendedName>
        <fullName evidence="1">Rad50/SbcC-type AAA domain-containing protein</fullName>
    </recommendedName>
</protein>
<gene>
    <name evidence="2" type="ORF">ENX03_10790</name>
</gene>
<organism evidence="2">
    <name type="scientific">Leptospirillum ferriphilum</name>
    <dbReference type="NCBI Taxonomy" id="178606"/>
    <lineage>
        <taxon>Bacteria</taxon>
        <taxon>Pseudomonadati</taxon>
        <taxon>Nitrospirota</taxon>
        <taxon>Nitrospiria</taxon>
        <taxon>Nitrospirales</taxon>
        <taxon>Nitrospiraceae</taxon>
        <taxon>Leptospirillum</taxon>
    </lineage>
</organism>
<accession>A0A7C3LV33</accession>
<dbReference type="GO" id="GO:0006302">
    <property type="term" value="P:double-strand break repair"/>
    <property type="evidence" value="ECO:0007669"/>
    <property type="project" value="InterPro"/>
</dbReference>
<feature type="domain" description="Rad50/SbcC-type AAA" evidence="1">
    <location>
        <begin position="22"/>
        <end position="65"/>
    </location>
</feature>
<dbReference type="GO" id="GO:0016887">
    <property type="term" value="F:ATP hydrolysis activity"/>
    <property type="evidence" value="ECO:0007669"/>
    <property type="project" value="InterPro"/>
</dbReference>
<dbReference type="Pfam" id="PF13476">
    <property type="entry name" value="AAA_23"/>
    <property type="match status" value="1"/>
</dbReference>
<dbReference type="EMBL" id="DTMM01000233">
    <property type="protein sequence ID" value="HFT94387.1"/>
    <property type="molecule type" value="Genomic_DNA"/>
</dbReference>
<evidence type="ECO:0000313" key="2">
    <source>
        <dbReference type="EMBL" id="HFT94387.1"/>
    </source>
</evidence>